<dbReference type="CDD" id="cd16144">
    <property type="entry name" value="ARS_like"/>
    <property type="match status" value="1"/>
</dbReference>
<dbReference type="PROSITE" id="PS51257">
    <property type="entry name" value="PROKAR_LIPOPROTEIN"/>
    <property type="match status" value="1"/>
</dbReference>
<dbReference type="Pfam" id="PF00884">
    <property type="entry name" value="Sulfatase"/>
    <property type="match status" value="1"/>
</dbReference>
<dbReference type="PANTHER" id="PTHR42693">
    <property type="entry name" value="ARYLSULFATASE FAMILY MEMBER"/>
    <property type="match status" value="1"/>
</dbReference>
<dbReference type="SUPFAM" id="SSF53649">
    <property type="entry name" value="Alkaline phosphatase-like"/>
    <property type="match status" value="1"/>
</dbReference>
<evidence type="ECO:0000256" key="4">
    <source>
        <dbReference type="ARBA" id="ARBA00022729"/>
    </source>
</evidence>
<evidence type="ECO:0000313" key="9">
    <source>
        <dbReference type="Proteomes" id="UP000204551"/>
    </source>
</evidence>
<evidence type="ECO:0000256" key="1">
    <source>
        <dbReference type="ARBA" id="ARBA00001913"/>
    </source>
</evidence>
<dbReference type="Gene3D" id="3.30.1120.10">
    <property type="match status" value="1"/>
</dbReference>
<dbReference type="STRING" id="616991.GCA_000733925_01391"/>
<protein>
    <submittedName>
        <fullName evidence="8">Arylsulfatase</fullName>
        <ecNumber evidence="8">3.1.6.1</ecNumber>
    </submittedName>
</protein>
<evidence type="ECO:0000256" key="5">
    <source>
        <dbReference type="ARBA" id="ARBA00022801"/>
    </source>
</evidence>
<gene>
    <name evidence="8" type="ORF">AREALGSMS7_03036</name>
</gene>
<name>A0A221UYN8_9FLAO</name>
<evidence type="ECO:0000256" key="3">
    <source>
        <dbReference type="ARBA" id="ARBA00022723"/>
    </source>
</evidence>
<evidence type="ECO:0000256" key="6">
    <source>
        <dbReference type="ARBA" id="ARBA00022837"/>
    </source>
</evidence>
<comment type="cofactor">
    <cofactor evidence="1">
        <name>Ca(2+)</name>
        <dbReference type="ChEBI" id="CHEBI:29108"/>
    </cofactor>
</comment>
<evidence type="ECO:0000313" key="8">
    <source>
        <dbReference type="EMBL" id="ASO06467.1"/>
    </source>
</evidence>
<keyword evidence="4" id="KW-0732">Signal</keyword>
<keyword evidence="5 8" id="KW-0378">Hydrolase</keyword>
<accession>A0A221UYN8</accession>
<proteinExistence type="inferred from homology"/>
<dbReference type="EMBL" id="CP022515">
    <property type="protein sequence ID" value="ASO06467.1"/>
    <property type="molecule type" value="Genomic_DNA"/>
</dbReference>
<dbReference type="Gene3D" id="3.40.720.10">
    <property type="entry name" value="Alkaline Phosphatase, subunit A"/>
    <property type="match status" value="1"/>
</dbReference>
<dbReference type="RefSeq" id="WP_031443170.1">
    <property type="nucleotide sequence ID" value="NZ_CP022515.1"/>
</dbReference>
<dbReference type="eggNOG" id="COG3119">
    <property type="taxonomic scope" value="Bacteria"/>
</dbReference>
<reference evidence="8 9" key="1">
    <citation type="submission" date="2017-07" db="EMBL/GenBank/DDBJ databases">
        <title>Genome Sequence of Arenibacter algicola Strain SMS7 Isolated from a culture of the Diatom Skeletonema marinoi.</title>
        <authorList>
            <person name="Topel M."/>
            <person name="Pinder M.I.M."/>
            <person name="Johansson O.N."/>
            <person name="Kourtchenko O."/>
            <person name="Godhe A."/>
            <person name="Clarke A.K."/>
        </authorList>
    </citation>
    <scope>NUCLEOTIDE SEQUENCE [LARGE SCALE GENOMIC DNA]</scope>
    <source>
        <strain evidence="8 9">SMS7</strain>
    </source>
</reference>
<comment type="similarity">
    <text evidence="2">Belongs to the sulfatase family.</text>
</comment>
<dbReference type="GO" id="GO:0004065">
    <property type="term" value="F:arylsulfatase activity"/>
    <property type="evidence" value="ECO:0007669"/>
    <property type="project" value="UniProtKB-EC"/>
</dbReference>
<dbReference type="PANTHER" id="PTHR42693:SF42">
    <property type="entry name" value="ARYLSULFATASE G"/>
    <property type="match status" value="1"/>
</dbReference>
<dbReference type="EC" id="3.1.6.1" evidence="8"/>
<evidence type="ECO:0000256" key="2">
    <source>
        <dbReference type="ARBA" id="ARBA00008779"/>
    </source>
</evidence>
<dbReference type="KEGG" id="aalg:AREALGSMS7_03036"/>
<feature type="domain" description="Sulfatase N-terminal" evidence="7">
    <location>
        <begin position="33"/>
        <end position="347"/>
    </location>
</feature>
<dbReference type="AlphaFoldDB" id="A0A221UYN8"/>
<dbReference type="InterPro" id="IPR000917">
    <property type="entry name" value="Sulfatase_N"/>
</dbReference>
<dbReference type="GO" id="GO:0046872">
    <property type="term" value="F:metal ion binding"/>
    <property type="evidence" value="ECO:0007669"/>
    <property type="project" value="UniProtKB-KW"/>
</dbReference>
<dbReference type="InterPro" id="IPR017850">
    <property type="entry name" value="Alkaline_phosphatase_core_sf"/>
</dbReference>
<dbReference type="Proteomes" id="UP000204551">
    <property type="component" value="Chromosome"/>
</dbReference>
<organism evidence="8 9">
    <name type="scientific">Arenibacter algicola</name>
    <dbReference type="NCBI Taxonomy" id="616991"/>
    <lineage>
        <taxon>Bacteria</taxon>
        <taxon>Pseudomonadati</taxon>
        <taxon>Bacteroidota</taxon>
        <taxon>Flavobacteriia</taxon>
        <taxon>Flavobacteriales</taxon>
        <taxon>Flavobacteriaceae</taxon>
        <taxon>Arenibacter</taxon>
    </lineage>
</organism>
<keyword evidence="6" id="KW-0106">Calcium</keyword>
<sequence>MVPRILVFILCTLLISCLGVNKDKVQEIPLAKPNVIFINVDDLGWKDTGFMGGEFFETPNIDLLASESMVFPRSYSAAANCAPSRACLMTGLNTPRHGVYTVSPSARGNKKSRKLVPIENTDSLLLKDITMAEVFKKAGYTTGVFGKWHLGKDPTEQGFDVNVGGGIRGNPGRDGYFSPYNDLSNLESGPERENLTDRLTQESLQFIRDNKDRPFFVYLPFYAVHTPLQAKQELVTKYAGKSNPKKISSVYAAMVETVDQNVGKILKSIAELGLEQNTILIFTSDNGGIRSISTQEPLRAGKGSYYEGGIRVPCTIKWPGTNMAGKIIGEPISNLDFFPTFMELLNVDMPNYRSDGQNLMPLLKGGTMGERPLFWHFPIYLEAYDPKMDDGRDPMFRTRPGSVVMQGDWKLHYYYEDNEIELYNLRDDLGERNNLNTSNPSKAKELLNLLKVWLNETGAPIPKVPNPDYDS</sequence>
<keyword evidence="3" id="KW-0479">Metal-binding</keyword>
<dbReference type="InterPro" id="IPR050738">
    <property type="entry name" value="Sulfatase"/>
</dbReference>
<evidence type="ECO:0000259" key="7">
    <source>
        <dbReference type="Pfam" id="PF00884"/>
    </source>
</evidence>